<dbReference type="SUPFAM" id="SSF48371">
    <property type="entry name" value="ARM repeat"/>
    <property type="match status" value="1"/>
</dbReference>
<sequence length="447" mass="51601">MLCQKGKKGQNSDDQEDDDIVGAKSILLDDISQFLETNDLDILISIADEFDEIIDVFGDSIFEPNMLTDQFLEKIIDLSFNRENKEFSDAYLIIMNSLFIENEQFDIERLISNQFSFLERAYGYFTNCSNSVKCNELIHMISTLSSRSENARNQVIDNFSNIIFEQADNRLPPDEISYLLLSITKFPLNFEILTRIAEISIYFLRNHDDLNDLSMCQFIKTLDNIQKIAKGDVLQLIQDSDEFLQLFTEIILNSKIRPRVSAMELLLNLSEIQISYLRMLSIEILSTFTQLKSINTELKQEFMCLTLNLLAMKILSSPSYSIHFSNEMIQNIMNLLDKGPFLVRIDTAKLIKDIIEFGTNANLITFISLGIFNSISDIIESDDTKCILVGLNIVDSFVKRNYNDDIIKDQYEIIQERLDELCSHENHQIAEFSQKLFSLIFSEYKSS</sequence>
<dbReference type="EMBL" id="DS113191">
    <property type="protein sequence ID" value="EAY21284.1"/>
    <property type="molecule type" value="Genomic_DNA"/>
</dbReference>
<reference evidence="1" key="1">
    <citation type="submission" date="2006-10" db="EMBL/GenBank/DDBJ databases">
        <authorList>
            <person name="Amadeo P."/>
            <person name="Zhao Q."/>
            <person name="Wortman J."/>
            <person name="Fraser-Liggett C."/>
            <person name="Carlton J."/>
        </authorList>
    </citation>
    <scope>NUCLEOTIDE SEQUENCE</scope>
    <source>
        <strain evidence="1">G3</strain>
    </source>
</reference>
<dbReference type="Proteomes" id="UP000001542">
    <property type="component" value="Unassembled WGS sequence"/>
</dbReference>
<dbReference type="AlphaFoldDB" id="A2DE66"/>
<dbReference type="VEuPathDB" id="TrichDB:TVAGG3_0174720"/>
<evidence type="ECO:0000313" key="1">
    <source>
        <dbReference type="EMBL" id="EAY21284.1"/>
    </source>
</evidence>
<evidence type="ECO:0000313" key="2">
    <source>
        <dbReference type="Proteomes" id="UP000001542"/>
    </source>
</evidence>
<gene>
    <name evidence="1" type="ORF">TVAG_166590</name>
</gene>
<dbReference type="VEuPathDB" id="TrichDB:TVAG_166590"/>
<dbReference type="Gene3D" id="1.25.10.10">
    <property type="entry name" value="Leucine-rich Repeat Variant"/>
    <property type="match status" value="1"/>
</dbReference>
<dbReference type="InterPro" id="IPR011989">
    <property type="entry name" value="ARM-like"/>
</dbReference>
<reference evidence="1" key="2">
    <citation type="journal article" date="2007" name="Science">
        <title>Draft genome sequence of the sexually transmitted pathogen Trichomonas vaginalis.</title>
        <authorList>
            <person name="Carlton J.M."/>
            <person name="Hirt R.P."/>
            <person name="Silva J.C."/>
            <person name="Delcher A.L."/>
            <person name="Schatz M."/>
            <person name="Zhao Q."/>
            <person name="Wortman J.R."/>
            <person name="Bidwell S.L."/>
            <person name="Alsmark U.C.M."/>
            <person name="Besteiro S."/>
            <person name="Sicheritz-Ponten T."/>
            <person name="Noel C.J."/>
            <person name="Dacks J.B."/>
            <person name="Foster P.G."/>
            <person name="Simillion C."/>
            <person name="Van de Peer Y."/>
            <person name="Miranda-Saavedra D."/>
            <person name="Barton G.J."/>
            <person name="Westrop G.D."/>
            <person name="Mueller S."/>
            <person name="Dessi D."/>
            <person name="Fiori P.L."/>
            <person name="Ren Q."/>
            <person name="Paulsen I."/>
            <person name="Zhang H."/>
            <person name="Bastida-Corcuera F.D."/>
            <person name="Simoes-Barbosa A."/>
            <person name="Brown M.T."/>
            <person name="Hayes R.D."/>
            <person name="Mukherjee M."/>
            <person name="Okumura C.Y."/>
            <person name="Schneider R."/>
            <person name="Smith A.J."/>
            <person name="Vanacova S."/>
            <person name="Villalvazo M."/>
            <person name="Haas B.J."/>
            <person name="Pertea M."/>
            <person name="Feldblyum T.V."/>
            <person name="Utterback T.R."/>
            <person name="Shu C.L."/>
            <person name="Osoegawa K."/>
            <person name="de Jong P.J."/>
            <person name="Hrdy I."/>
            <person name="Horvathova L."/>
            <person name="Zubacova Z."/>
            <person name="Dolezal P."/>
            <person name="Malik S.B."/>
            <person name="Logsdon J.M. Jr."/>
            <person name="Henze K."/>
            <person name="Gupta A."/>
            <person name="Wang C.C."/>
            <person name="Dunne R.L."/>
            <person name="Upcroft J.A."/>
            <person name="Upcroft P."/>
            <person name="White O."/>
            <person name="Salzberg S.L."/>
            <person name="Tang P."/>
            <person name="Chiu C.-H."/>
            <person name="Lee Y.-S."/>
            <person name="Embley T.M."/>
            <person name="Coombs G.H."/>
            <person name="Mottram J.C."/>
            <person name="Tachezy J."/>
            <person name="Fraser-Liggett C.M."/>
            <person name="Johnson P.J."/>
        </authorList>
    </citation>
    <scope>NUCLEOTIDE SEQUENCE [LARGE SCALE GENOMIC DNA]</scope>
    <source>
        <strain evidence="1">G3</strain>
    </source>
</reference>
<keyword evidence="2" id="KW-1185">Reference proteome</keyword>
<dbReference type="KEGG" id="tva:5466832"/>
<dbReference type="InParanoid" id="A2DE66"/>
<proteinExistence type="predicted"/>
<organism evidence="1 2">
    <name type="scientific">Trichomonas vaginalis (strain ATCC PRA-98 / G3)</name>
    <dbReference type="NCBI Taxonomy" id="412133"/>
    <lineage>
        <taxon>Eukaryota</taxon>
        <taxon>Metamonada</taxon>
        <taxon>Parabasalia</taxon>
        <taxon>Trichomonadida</taxon>
        <taxon>Trichomonadidae</taxon>
        <taxon>Trichomonas</taxon>
    </lineage>
</organism>
<dbReference type="InterPro" id="IPR016024">
    <property type="entry name" value="ARM-type_fold"/>
</dbReference>
<accession>A2DE66</accession>
<dbReference type="RefSeq" id="XP_001582270.1">
    <property type="nucleotide sequence ID" value="XM_001582220.1"/>
</dbReference>
<name>A2DE66_TRIV3</name>
<protein>
    <submittedName>
        <fullName evidence="1">Uncharacterized protein</fullName>
    </submittedName>
</protein>